<feature type="region of interest" description="Disordered" evidence="1">
    <location>
        <begin position="67"/>
        <end position="92"/>
    </location>
</feature>
<accession>A0A844B692</accession>
<proteinExistence type="predicted"/>
<keyword evidence="3" id="KW-1185">Reference proteome</keyword>
<evidence type="ECO:0000313" key="3">
    <source>
        <dbReference type="Proteomes" id="UP000487350"/>
    </source>
</evidence>
<dbReference type="RefSeq" id="WP_153583418.1">
    <property type="nucleotide sequence ID" value="NZ_WJBU01000002.1"/>
</dbReference>
<comment type="caution">
    <text evidence="2">The sequence shown here is derived from an EMBL/GenBank/DDBJ whole genome shotgun (WGS) entry which is preliminary data.</text>
</comment>
<evidence type="ECO:0000256" key="1">
    <source>
        <dbReference type="SAM" id="MobiDB-lite"/>
    </source>
</evidence>
<dbReference type="Proteomes" id="UP000487350">
    <property type="component" value="Unassembled WGS sequence"/>
</dbReference>
<gene>
    <name evidence="2" type="ORF">GHT07_02130</name>
</gene>
<dbReference type="OrthoDB" id="8552614at2"/>
<reference evidence="2 3" key="1">
    <citation type="submission" date="2019-11" db="EMBL/GenBank/DDBJ databases">
        <title>Caenimonas koreensis gen. nov., sp. nov., isolated from activated sludge.</title>
        <authorList>
            <person name="Seung H.R."/>
        </authorList>
    </citation>
    <scope>NUCLEOTIDE SEQUENCE [LARGE SCALE GENOMIC DNA]</scope>
    <source>
        <strain evidence="2 3">EMB320</strain>
    </source>
</reference>
<sequence>MSGVTVREPGTARKPKPTIPFISSLTHNALGQPKSWTWGTGDTAARSFGIDLSTKLSAWGARSPRRRMSCWPDRRQKDRHPEGGNMGPIDPATGEFVRQEISRALDSLVKSVQMEIQDEVEFLLLRIERDSMGSESETKQIIEIAVSILAKLIRPRQGDYAWMVNVERRGALLDSEVGGRAG</sequence>
<feature type="compositionally biased region" description="Basic and acidic residues" evidence="1">
    <location>
        <begin position="72"/>
        <end position="82"/>
    </location>
</feature>
<dbReference type="AlphaFoldDB" id="A0A844B692"/>
<dbReference type="EMBL" id="WJBU01000002">
    <property type="protein sequence ID" value="MRD46061.1"/>
    <property type="molecule type" value="Genomic_DNA"/>
</dbReference>
<organism evidence="2 3">
    <name type="scientific">Caenimonas koreensis DSM 17982</name>
    <dbReference type="NCBI Taxonomy" id="1121255"/>
    <lineage>
        <taxon>Bacteria</taxon>
        <taxon>Pseudomonadati</taxon>
        <taxon>Pseudomonadota</taxon>
        <taxon>Betaproteobacteria</taxon>
        <taxon>Burkholderiales</taxon>
        <taxon>Comamonadaceae</taxon>
        <taxon>Caenimonas</taxon>
    </lineage>
</organism>
<evidence type="ECO:0000313" key="2">
    <source>
        <dbReference type="EMBL" id="MRD46061.1"/>
    </source>
</evidence>
<name>A0A844B692_9BURK</name>
<protein>
    <submittedName>
        <fullName evidence="2">Uncharacterized protein</fullName>
    </submittedName>
</protein>